<feature type="domain" description="Protein O-mannosyl-transferase C-terminal four TM" evidence="12">
    <location>
        <begin position="356"/>
        <end position="484"/>
    </location>
</feature>
<gene>
    <name evidence="13" type="ORF">R6G74_05960</name>
    <name evidence="14" type="ORF">R6P33_07065</name>
</gene>
<comment type="pathway">
    <text evidence="2 10">Protein modification; protein glycosylation.</text>
</comment>
<accession>A0AAW9HCX9</accession>
<evidence type="ECO:0000313" key="15">
    <source>
        <dbReference type="Proteomes" id="UP001284901"/>
    </source>
</evidence>
<evidence type="ECO:0000256" key="2">
    <source>
        <dbReference type="ARBA" id="ARBA00004922"/>
    </source>
</evidence>
<dbReference type="InterPro" id="IPR032421">
    <property type="entry name" value="PMT_4TMC"/>
</dbReference>
<evidence type="ECO:0000259" key="11">
    <source>
        <dbReference type="Pfam" id="PF02366"/>
    </source>
</evidence>
<keyword evidence="5 10" id="KW-0808">Transferase</keyword>
<dbReference type="Proteomes" id="UP001284901">
    <property type="component" value="Unassembled WGS sequence"/>
</dbReference>
<dbReference type="Pfam" id="PF02366">
    <property type="entry name" value="PMT"/>
    <property type="match status" value="1"/>
</dbReference>
<evidence type="ECO:0000256" key="7">
    <source>
        <dbReference type="ARBA" id="ARBA00022989"/>
    </source>
</evidence>
<dbReference type="GO" id="GO:0005886">
    <property type="term" value="C:plasma membrane"/>
    <property type="evidence" value="ECO:0007669"/>
    <property type="project" value="UniProtKB-SubCell"/>
</dbReference>
<evidence type="ECO:0000256" key="5">
    <source>
        <dbReference type="ARBA" id="ARBA00022679"/>
    </source>
</evidence>
<dbReference type="InterPro" id="IPR003342">
    <property type="entry name" value="ArnT-like_N"/>
</dbReference>
<comment type="caution">
    <text evidence="13">The sequence shown here is derived from an EMBL/GenBank/DDBJ whole genome shotgun (WGS) entry which is preliminary data.</text>
</comment>
<evidence type="ECO:0000256" key="6">
    <source>
        <dbReference type="ARBA" id="ARBA00022692"/>
    </source>
</evidence>
<keyword evidence="10" id="KW-1003">Cell membrane</keyword>
<keyword evidence="7 10" id="KW-1133">Transmembrane helix</keyword>
<dbReference type="Pfam" id="PF16192">
    <property type="entry name" value="PMT_4TMC"/>
    <property type="match status" value="1"/>
</dbReference>
<feature type="transmembrane region" description="Helical" evidence="10">
    <location>
        <begin position="243"/>
        <end position="259"/>
    </location>
</feature>
<evidence type="ECO:0000256" key="8">
    <source>
        <dbReference type="ARBA" id="ARBA00023136"/>
    </source>
</evidence>
<feature type="transmembrane region" description="Helical" evidence="10">
    <location>
        <begin position="471"/>
        <end position="493"/>
    </location>
</feature>
<feature type="transmembrane region" description="Helical" evidence="10">
    <location>
        <begin position="188"/>
        <end position="211"/>
    </location>
</feature>
<reference evidence="13 15" key="1">
    <citation type="submission" date="2023-10" db="EMBL/GenBank/DDBJ databases">
        <title>Whole Genome based description of the genera Actinobaculum and Actinotignum reveals a complex phylogenetic relationship within the species included in the genus Actinotignum.</title>
        <authorList>
            <person name="Jensen C.S."/>
            <person name="Dargis R."/>
            <person name="Kemp M."/>
            <person name="Christensen J.J."/>
        </authorList>
    </citation>
    <scope>NUCLEOTIDE SEQUENCE</scope>
    <source>
        <strain evidence="14 15">SLA_B089</strain>
        <strain evidence="13">SLA_B245</strain>
    </source>
</reference>
<keyword evidence="6 10" id="KW-0812">Transmembrane</keyword>
<dbReference type="PANTHER" id="PTHR10050:SF46">
    <property type="entry name" value="PROTEIN O-MANNOSYL-TRANSFERASE 2"/>
    <property type="match status" value="1"/>
</dbReference>
<dbReference type="EC" id="2.4.1.-" evidence="10"/>
<keyword evidence="4 10" id="KW-0328">Glycosyltransferase</keyword>
<feature type="transmembrane region" description="Helical" evidence="10">
    <location>
        <begin position="424"/>
        <end position="441"/>
    </location>
</feature>
<evidence type="ECO:0000256" key="10">
    <source>
        <dbReference type="RuleBase" id="RU367007"/>
    </source>
</evidence>
<evidence type="ECO:0000256" key="3">
    <source>
        <dbReference type="ARBA" id="ARBA00007222"/>
    </source>
</evidence>
<feature type="transmembrane region" description="Helical" evidence="10">
    <location>
        <begin position="448"/>
        <end position="465"/>
    </location>
</feature>
<name>A0AAW9HCX9_9ACTO</name>
<evidence type="ECO:0000256" key="4">
    <source>
        <dbReference type="ARBA" id="ARBA00022676"/>
    </source>
</evidence>
<feature type="transmembrane region" description="Helical" evidence="10">
    <location>
        <begin position="265"/>
        <end position="284"/>
    </location>
</feature>
<evidence type="ECO:0000313" key="13">
    <source>
        <dbReference type="EMBL" id="MDY5140853.1"/>
    </source>
</evidence>
<dbReference type="GO" id="GO:0012505">
    <property type="term" value="C:endomembrane system"/>
    <property type="evidence" value="ECO:0007669"/>
    <property type="project" value="UniProtKB-SubCell"/>
</dbReference>
<feature type="transmembrane region" description="Helical" evidence="10">
    <location>
        <begin position="305"/>
        <end position="325"/>
    </location>
</feature>
<feature type="transmembrane region" description="Helical" evidence="10">
    <location>
        <begin position="146"/>
        <end position="168"/>
    </location>
</feature>
<dbReference type="EMBL" id="JAWNFV010000011">
    <property type="protein sequence ID" value="MDY5140853.1"/>
    <property type="molecule type" value="Genomic_DNA"/>
</dbReference>
<feature type="transmembrane region" description="Helical" evidence="10">
    <location>
        <begin position="45"/>
        <end position="63"/>
    </location>
</feature>
<organism evidence="13 16">
    <name type="scientific">Actinotignum timonense</name>
    <dbReference type="NCBI Taxonomy" id="1870995"/>
    <lineage>
        <taxon>Bacteria</taxon>
        <taxon>Bacillati</taxon>
        <taxon>Actinomycetota</taxon>
        <taxon>Actinomycetes</taxon>
        <taxon>Actinomycetales</taxon>
        <taxon>Actinomycetaceae</taxon>
        <taxon>Actinotignum</taxon>
    </lineage>
</organism>
<dbReference type="EMBL" id="JAWNFY010000019">
    <property type="protein sequence ID" value="MDY5146772.1"/>
    <property type="molecule type" value="Genomic_DNA"/>
</dbReference>
<comment type="similarity">
    <text evidence="3 10">Belongs to the glycosyltransferase 39 family.</text>
</comment>
<dbReference type="AlphaFoldDB" id="A0AAW9HCX9"/>
<comment type="subcellular location">
    <subcellularLocation>
        <location evidence="10">Cell membrane</location>
    </subcellularLocation>
    <subcellularLocation>
        <location evidence="1">Endomembrane system</location>
        <topology evidence="1">Multi-pass membrane protein</topology>
    </subcellularLocation>
</comment>
<dbReference type="GO" id="GO:0004169">
    <property type="term" value="F:dolichyl-phosphate-mannose-protein mannosyltransferase activity"/>
    <property type="evidence" value="ECO:0007669"/>
    <property type="project" value="UniProtKB-UniRule"/>
</dbReference>
<dbReference type="InterPro" id="IPR027005">
    <property type="entry name" value="PMT-like"/>
</dbReference>
<keyword evidence="8 10" id="KW-0472">Membrane</keyword>
<comment type="function">
    <text evidence="10">Protein O-mannosyltransferase that catalyzes the transfer of a single mannose residue from a polyprenol phospho-mannosyl lipidic donor to the hydroxyl group of selected serine and threonine residues in acceptor proteins.</text>
</comment>
<dbReference type="PANTHER" id="PTHR10050">
    <property type="entry name" value="DOLICHYL-PHOSPHATE-MANNOSE--PROTEIN MANNOSYLTRANSFERASE"/>
    <property type="match status" value="1"/>
</dbReference>
<sequence length="589" mass="66297">MSEKLSEPIGRLPRECAERYEDELRGRLGLAPRGLEWLTRSEKRLGWWITGAVTLIAALTRFFRLGFPDRLMFDETYYVKGANSLLRLGYEADWQGGTEFDAAFAAGDFSHTSPAGDYVVHPPLGKWIMAIGQAIFGETSPFGWRFMVALAGTLAVALLVRIALRLFLNPWLAGVAGIAMALDGMGITLSRIGILDNLLAFFVLAGFWALLRDRDWTRERLAHRVAFGPVHADGRPAAWGPRVWWRPWMLATGVFLGLACGVKWSGIYAVAVFGLVAFAWGMAARHAVGLRLWVGAAVFQEGIPAFVHLVPTAAATYVASWFSWFRDSRSWGHGWAAGVRESTPEALPFPWLPNSFNDLAHYHSQMWDFHNGLSTPHTYQSSVWQWFVQWRPVSFWWPTSEEMAGQCPSGERCVQAVTSVGNPVVWWLALLALVVVLWVAFTRFDWRAWAILSGYLAMAAPWSLYMDRTIFQFYAVAFLPFVALALTYGLGFITGALGAPHARGNGSVRADRYDDAAWGHADFIRDEPPGICAYPVRWWRCRISRRTLAACGAVVVLIILAAMFWYPIWTGQTVSYEFWRLHMWLPSWI</sequence>
<keyword evidence="15" id="KW-1185">Reference proteome</keyword>
<evidence type="ECO:0000256" key="9">
    <source>
        <dbReference type="ARBA" id="ARBA00093617"/>
    </source>
</evidence>
<evidence type="ECO:0000313" key="14">
    <source>
        <dbReference type="EMBL" id="MDY5146772.1"/>
    </source>
</evidence>
<protein>
    <recommendedName>
        <fullName evidence="9 10">Polyprenol-phosphate-mannose--protein mannosyltransferase</fullName>
        <ecNumber evidence="10">2.4.1.-</ecNumber>
    </recommendedName>
</protein>
<dbReference type="GeneID" id="92814724"/>
<evidence type="ECO:0000256" key="1">
    <source>
        <dbReference type="ARBA" id="ARBA00004127"/>
    </source>
</evidence>
<evidence type="ECO:0000313" key="16">
    <source>
        <dbReference type="Proteomes" id="UP001288320"/>
    </source>
</evidence>
<proteinExistence type="inferred from homology"/>
<evidence type="ECO:0000259" key="12">
    <source>
        <dbReference type="Pfam" id="PF16192"/>
    </source>
</evidence>
<feature type="domain" description="ArnT-like N-terminal" evidence="11">
    <location>
        <begin position="52"/>
        <end position="278"/>
    </location>
</feature>
<dbReference type="Proteomes" id="UP001288320">
    <property type="component" value="Unassembled WGS sequence"/>
</dbReference>
<dbReference type="RefSeq" id="WP_087070424.1">
    <property type="nucleotide sequence ID" value="NZ_CAUPFC010000003.1"/>
</dbReference>
<feature type="transmembrane region" description="Helical" evidence="10">
    <location>
        <begin position="547"/>
        <end position="568"/>
    </location>
</feature>